<evidence type="ECO:0000256" key="4">
    <source>
        <dbReference type="SAM" id="SignalP"/>
    </source>
</evidence>
<name>A0AAD8DVX4_MYTSE</name>
<comment type="caution">
    <text evidence="6">The sequence shown here is derived from an EMBL/GenBank/DDBJ whole genome shotgun (WGS) entry which is preliminary data.</text>
</comment>
<dbReference type="Gene3D" id="2.10.90.10">
    <property type="entry name" value="Cystine-knot cytokines"/>
    <property type="match status" value="1"/>
</dbReference>
<dbReference type="InterPro" id="IPR052444">
    <property type="entry name" value="Spz/Toll_ligand-like"/>
</dbReference>
<dbReference type="GO" id="GO:0005121">
    <property type="term" value="F:Toll binding"/>
    <property type="evidence" value="ECO:0007669"/>
    <property type="project" value="TreeGrafter"/>
</dbReference>
<feature type="chain" id="PRO_5041962200" description="Spaetzle domain-containing protein" evidence="4">
    <location>
        <begin position="24"/>
        <end position="202"/>
    </location>
</feature>
<dbReference type="GO" id="GO:0008083">
    <property type="term" value="F:growth factor activity"/>
    <property type="evidence" value="ECO:0007669"/>
    <property type="project" value="TreeGrafter"/>
</dbReference>
<dbReference type="PANTHER" id="PTHR23199:SF12">
    <property type="entry name" value="NEUROTROPHIN 1-RELATED"/>
    <property type="match status" value="1"/>
</dbReference>
<dbReference type="EMBL" id="JARGEI010000008">
    <property type="protein sequence ID" value="KAJ8727370.1"/>
    <property type="molecule type" value="Genomic_DNA"/>
</dbReference>
<evidence type="ECO:0000259" key="5">
    <source>
        <dbReference type="Pfam" id="PF16077"/>
    </source>
</evidence>
<sequence>MFVGIYFIFSALSSLHLINGAATKANDNSTIAFRQDVTDGEEIVEVPEECKNQDYCTIKPKNYPQELFNNMLKGKFKGYQPTYMIDDDLDRDDLEDRAGNPNSMDDCSKTVTFEPVFQVKDNGSWKTVVQAPEENYVQKVRIESCDRVGSSCFNGFEALGLQTVCAQMYTPWEIRVSVKGEELRTVTVILPSCCSCRYKRVD</sequence>
<dbReference type="PANTHER" id="PTHR23199">
    <property type="entry name" value="NEUROTROPHIN 1-RELATED"/>
    <property type="match status" value="1"/>
</dbReference>
<proteinExistence type="predicted"/>
<dbReference type="InterPro" id="IPR032104">
    <property type="entry name" value="Spaetzle"/>
</dbReference>
<keyword evidence="2" id="KW-1015">Disulfide bond</keyword>
<keyword evidence="7" id="KW-1185">Reference proteome</keyword>
<dbReference type="Proteomes" id="UP001231518">
    <property type="component" value="Chromosome 11"/>
</dbReference>
<evidence type="ECO:0000256" key="2">
    <source>
        <dbReference type="ARBA" id="ARBA00023157"/>
    </source>
</evidence>
<organism evidence="6 7">
    <name type="scientific">Mythimna separata</name>
    <name type="common">Oriental armyworm</name>
    <name type="synonym">Pseudaletia separata</name>
    <dbReference type="NCBI Taxonomy" id="271217"/>
    <lineage>
        <taxon>Eukaryota</taxon>
        <taxon>Metazoa</taxon>
        <taxon>Ecdysozoa</taxon>
        <taxon>Arthropoda</taxon>
        <taxon>Hexapoda</taxon>
        <taxon>Insecta</taxon>
        <taxon>Pterygota</taxon>
        <taxon>Neoptera</taxon>
        <taxon>Endopterygota</taxon>
        <taxon>Lepidoptera</taxon>
        <taxon>Glossata</taxon>
        <taxon>Ditrysia</taxon>
        <taxon>Noctuoidea</taxon>
        <taxon>Noctuidae</taxon>
        <taxon>Noctuinae</taxon>
        <taxon>Hadenini</taxon>
        <taxon>Mythimna</taxon>
    </lineage>
</organism>
<evidence type="ECO:0000256" key="1">
    <source>
        <dbReference type="ARBA" id="ARBA00022729"/>
    </source>
</evidence>
<evidence type="ECO:0000313" key="7">
    <source>
        <dbReference type="Proteomes" id="UP001231518"/>
    </source>
</evidence>
<dbReference type="Pfam" id="PF16077">
    <property type="entry name" value="Spaetzle"/>
    <property type="match status" value="1"/>
</dbReference>
<dbReference type="InterPro" id="IPR029034">
    <property type="entry name" value="Cystine-knot_cytokine"/>
</dbReference>
<keyword evidence="1 4" id="KW-0732">Signal</keyword>
<dbReference type="AlphaFoldDB" id="A0AAD8DVX4"/>
<accession>A0AAD8DVX4</accession>
<evidence type="ECO:0000313" key="6">
    <source>
        <dbReference type="EMBL" id="KAJ8727370.1"/>
    </source>
</evidence>
<feature type="signal peptide" evidence="4">
    <location>
        <begin position="1"/>
        <end position="23"/>
    </location>
</feature>
<dbReference type="GO" id="GO:0021556">
    <property type="term" value="P:central nervous system formation"/>
    <property type="evidence" value="ECO:0007669"/>
    <property type="project" value="TreeGrafter"/>
</dbReference>
<evidence type="ECO:0000256" key="3">
    <source>
        <dbReference type="ARBA" id="ARBA00023180"/>
    </source>
</evidence>
<gene>
    <name evidence="6" type="ORF">PYW07_001489</name>
</gene>
<keyword evidence="3" id="KW-0325">Glycoprotein</keyword>
<dbReference type="GO" id="GO:0005615">
    <property type="term" value="C:extracellular space"/>
    <property type="evidence" value="ECO:0007669"/>
    <property type="project" value="UniProtKB-ARBA"/>
</dbReference>
<reference evidence="6" key="1">
    <citation type="submission" date="2023-03" db="EMBL/GenBank/DDBJ databases">
        <title>Chromosome-level genomes of two armyworms, Mythimna separata and Mythimna loreyi, provide insights into the biosynthesis and reception of sex pheromones.</title>
        <authorList>
            <person name="Zhao H."/>
        </authorList>
    </citation>
    <scope>NUCLEOTIDE SEQUENCE</scope>
    <source>
        <strain evidence="6">BeijingLab</strain>
        <tissue evidence="6">Pupa</tissue>
    </source>
</reference>
<feature type="domain" description="Spaetzle" evidence="5">
    <location>
        <begin position="108"/>
        <end position="197"/>
    </location>
</feature>
<dbReference type="SUPFAM" id="SSF57501">
    <property type="entry name" value="Cystine-knot cytokines"/>
    <property type="match status" value="1"/>
</dbReference>
<protein>
    <recommendedName>
        <fullName evidence="5">Spaetzle domain-containing protein</fullName>
    </recommendedName>
</protein>
<dbReference type="GO" id="GO:0045087">
    <property type="term" value="P:innate immune response"/>
    <property type="evidence" value="ECO:0007669"/>
    <property type="project" value="TreeGrafter"/>
</dbReference>